<dbReference type="PANTHER" id="PTHR21354:SF0">
    <property type="entry name" value="ZINC FINGER PROTEIN 511"/>
    <property type="match status" value="1"/>
</dbReference>
<keyword evidence="3" id="KW-1185">Reference proteome</keyword>
<reference evidence="2 3" key="1">
    <citation type="submission" date="2009-12" db="EMBL/GenBank/DDBJ databases">
        <title>The draft genome of Batrachochytrium dendrobatidis.</title>
        <authorList>
            <consortium name="US DOE Joint Genome Institute (JGI-PGF)"/>
            <person name="Kuo A."/>
            <person name="Salamov A."/>
            <person name="Schmutz J."/>
            <person name="Lucas S."/>
            <person name="Pitluck S."/>
            <person name="Rosenblum E."/>
            <person name="Stajich J."/>
            <person name="Eisen M."/>
            <person name="Grigoriev I.V."/>
        </authorList>
    </citation>
    <scope>NUCLEOTIDE SEQUENCE [LARGE SCALE GENOMIC DNA]</scope>
    <source>
        <strain evidence="3">JAM81 / FGSC 10211</strain>
    </source>
</reference>
<dbReference type="SMART" id="SM00355">
    <property type="entry name" value="ZnF_C2H2"/>
    <property type="match status" value="2"/>
</dbReference>
<accession>F4NX89</accession>
<name>F4NX89_BATDJ</name>
<gene>
    <name evidence="2" type="ORF">BATDEDRAFT_7099</name>
</gene>
<dbReference type="InParanoid" id="F4NX89"/>
<proteinExistence type="predicted"/>
<protein>
    <recommendedName>
        <fullName evidence="1">C2H2-type domain-containing protein</fullName>
    </recommendedName>
</protein>
<evidence type="ECO:0000313" key="2">
    <source>
        <dbReference type="EMBL" id="EGF82320.1"/>
    </source>
</evidence>
<feature type="domain" description="C2H2-type" evidence="1">
    <location>
        <begin position="33"/>
        <end position="54"/>
    </location>
</feature>
<dbReference type="PANTHER" id="PTHR21354">
    <property type="entry name" value="ZINC FINGER PROTEIN 511"/>
    <property type="match status" value="1"/>
</dbReference>
<dbReference type="GeneID" id="18241627"/>
<dbReference type="OMA" id="YNFNIIY"/>
<evidence type="ECO:0000313" key="3">
    <source>
        <dbReference type="Proteomes" id="UP000007241"/>
    </source>
</evidence>
<feature type="non-terminal residue" evidence="2">
    <location>
        <position position="104"/>
    </location>
</feature>
<sequence length="104" mass="12142">IRCNLSPSCSSLNFFQSLVEYEDHYELVHVNVCASCNRVLPTAHLLHLHLQEFHDSFFKVLAETQVAFECFVDECKKKSKTSNARIRHLIKTHGYPQDFDFRIV</sequence>
<dbReference type="OrthoDB" id="18440at2759"/>
<organism evidence="2 3">
    <name type="scientific">Batrachochytrium dendrobatidis (strain JAM81 / FGSC 10211)</name>
    <name type="common">Frog chytrid fungus</name>
    <dbReference type="NCBI Taxonomy" id="684364"/>
    <lineage>
        <taxon>Eukaryota</taxon>
        <taxon>Fungi</taxon>
        <taxon>Fungi incertae sedis</taxon>
        <taxon>Chytridiomycota</taxon>
        <taxon>Chytridiomycota incertae sedis</taxon>
        <taxon>Chytridiomycetes</taxon>
        <taxon>Rhizophydiales</taxon>
        <taxon>Rhizophydiales incertae sedis</taxon>
        <taxon>Batrachochytrium</taxon>
    </lineage>
</organism>
<feature type="non-terminal residue" evidence="2">
    <location>
        <position position="1"/>
    </location>
</feature>
<dbReference type="AlphaFoldDB" id="F4NX89"/>
<dbReference type="STRING" id="684364.F4NX89"/>
<dbReference type="HOGENOM" id="CLU_092647_4_0_1"/>
<dbReference type="EMBL" id="GL882880">
    <property type="protein sequence ID" value="EGF82320.1"/>
    <property type="molecule type" value="Genomic_DNA"/>
</dbReference>
<dbReference type="Proteomes" id="UP000007241">
    <property type="component" value="Unassembled WGS sequence"/>
</dbReference>
<dbReference type="RefSeq" id="XP_006676487.1">
    <property type="nucleotide sequence ID" value="XM_006676424.1"/>
</dbReference>
<dbReference type="InterPro" id="IPR039258">
    <property type="entry name" value="ZNF511"/>
</dbReference>
<evidence type="ECO:0000259" key="1">
    <source>
        <dbReference type="PROSITE" id="PS00028"/>
    </source>
</evidence>
<dbReference type="PROSITE" id="PS00028">
    <property type="entry name" value="ZINC_FINGER_C2H2_1"/>
    <property type="match status" value="1"/>
</dbReference>
<dbReference type="InterPro" id="IPR013087">
    <property type="entry name" value="Znf_C2H2_type"/>
</dbReference>